<proteinExistence type="predicted"/>
<keyword evidence="9" id="KW-0325">Glycoprotein</keyword>
<comment type="cofactor">
    <cofactor evidence="12 13">
        <name>Zn(2+)</name>
        <dbReference type="ChEBI" id="CHEBI:29105"/>
    </cofactor>
    <text evidence="12 13">Binds 1 zinc ion per subunit.</text>
</comment>
<gene>
    <name evidence="15" type="primary">LOC115037357</name>
</gene>
<name>A0A665WTM6_ECHNA</name>
<dbReference type="OMA" id="NRLYKCW"/>
<dbReference type="InterPro" id="IPR024079">
    <property type="entry name" value="MetalloPept_cat_dom_sf"/>
</dbReference>
<comment type="caution">
    <text evidence="12">Lacks conserved residue(s) required for the propagation of feature annotation.</text>
</comment>
<dbReference type="EC" id="3.4.24.-" evidence="13"/>
<dbReference type="SUPFAM" id="SSF55486">
    <property type="entry name" value="Metalloproteases ('zincins'), catalytic domain"/>
    <property type="match status" value="1"/>
</dbReference>
<feature type="binding site" evidence="12">
    <location>
        <position position="148"/>
    </location>
    <ligand>
        <name>Zn(2+)</name>
        <dbReference type="ChEBI" id="CHEBI:29105"/>
        <note>catalytic</note>
    </ligand>
</feature>
<dbReference type="SMART" id="SM00235">
    <property type="entry name" value="ZnMc"/>
    <property type="match status" value="1"/>
</dbReference>
<evidence type="ECO:0000256" key="7">
    <source>
        <dbReference type="ARBA" id="ARBA00023145"/>
    </source>
</evidence>
<keyword evidence="6 12" id="KW-0482">Metalloprotease</keyword>
<keyword evidence="1 12" id="KW-0645">Protease</keyword>
<dbReference type="Pfam" id="PF01400">
    <property type="entry name" value="Astacin"/>
    <property type="match status" value="1"/>
</dbReference>
<dbReference type="InParanoid" id="A0A665WTM6"/>
<keyword evidence="7" id="KW-0865">Zymogen</keyword>
<dbReference type="PROSITE" id="PS51864">
    <property type="entry name" value="ASTACIN"/>
    <property type="match status" value="1"/>
</dbReference>
<reference evidence="15" key="2">
    <citation type="submission" date="2025-08" db="UniProtKB">
        <authorList>
            <consortium name="Ensembl"/>
        </authorList>
    </citation>
    <scope>IDENTIFICATION</scope>
</reference>
<dbReference type="PANTHER" id="PTHR10127">
    <property type="entry name" value="DISCOIDIN, CUB, EGF, LAMININ , AND ZINC METALLOPROTEASE DOMAIN CONTAINING"/>
    <property type="match status" value="1"/>
</dbReference>
<feature type="binding site" evidence="12">
    <location>
        <position position="152"/>
    </location>
    <ligand>
        <name>Zn(2+)</name>
        <dbReference type="ChEBI" id="CHEBI:29105"/>
        <note>catalytic</note>
    </ligand>
</feature>
<dbReference type="GO" id="GO:0006508">
    <property type="term" value="P:proteolysis"/>
    <property type="evidence" value="ECO:0007669"/>
    <property type="project" value="UniProtKB-KW"/>
</dbReference>
<evidence type="ECO:0000256" key="5">
    <source>
        <dbReference type="ARBA" id="ARBA00022833"/>
    </source>
</evidence>
<dbReference type="GO" id="GO:0042588">
    <property type="term" value="C:zymogen granule"/>
    <property type="evidence" value="ECO:0007669"/>
    <property type="project" value="UniProtKB-SubCell"/>
</dbReference>
<feature type="binding site" evidence="12">
    <location>
        <position position="158"/>
    </location>
    <ligand>
        <name>Zn(2+)</name>
        <dbReference type="ChEBI" id="CHEBI:29105"/>
        <note>catalytic</note>
    </ligand>
</feature>
<dbReference type="GO" id="GO:0004222">
    <property type="term" value="F:metalloendopeptidase activity"/>
    <property type="evidence" value="ECO:0007669"/>
    <property type="project" value="UniProtKB-UniRule"/>
</dbReference>
<keyword evidence="5 12" id="KW-0862">Zinc</keyword>
<keyword evidence="4 12" id="KW-0378">Hydrolase</keyword>
<dbReference type="GO" id="GO:0008270">
    <property type="term" value="F:zinc ion binding"/>
    <property type="evidence" value="ECO:0007669"/>
    <property type="project" value="UniProtKB-UniRule"/>
</dbReference>
<evidence type="ECO:0000256" key="13">
    <source>
        <dbReference type="RuleBase" id="RU361183"/>
    </source>
</evidence>
<dbReference type="InterPro" id="IPR001506">
    <property type="entry name" value="Peptidase_M12A"/>
</dbReference>
<organism evidence="15 16">
    <name type="scientific">Echeneis naucrates</name>
    <name type="common">Live sharksucker</name>
    <dbReference type="NCBI Taxonomy" id="173247"/>
    <lineage>
        <taxon>Eukaryota</taxon>
        <taxon>Metazoa</taxon>
        <taxon>Chordata</taxon>
        <taxon>Craniata</taxon>
        <taxon>Vertebrata</taxon>
        <taxon>Euteleostomi</taxon>
        <taxon>Actinopterygii</taxon>
        <taxon>Neopterygii</taxon>
        <taxon>Teleostei</taxon>
        <taxon>Neoteleostei</taxon>
        <taxon>Acanthomorphata</taxon>
        <taxon>Carangaria</taxon>
        <taxon>Carangiformes</taxon>
        <taxon>Echeneidae</taxon>
        <taxon>Echeneis</taxon>
    </lineage>
</organism>
<keyword evidence="2 12" id="KW-0479">Metal-binding</keyword>
<evidence type="ECO:0000256" key="10">
    <source>
        <dbReference type="ARBA" id="ARBA00023329"/>
    </source>
</evidence>
<feature type="domain" description="Peptidase M12A" evidence="14">
    <location>
        <begin position="48"/>
        <end position="248"/>
    </location>
</feature>
<evidence type="ECO:0000313" key="16">
    <source>
        <dbReference type="Proteomes" id="UP000472264"/>
    </source>
</evidence>
<dbReference type="PRINTS" id="PR00480">
    <property type="entry name" value="ASTACIN"/>
</dbReference>
<accession>A0A665WTM6</accession>
<keyword evidence="16" id="KW-1185">Reference proteome</keyword>
<dbReference type="FunFam" id="3.40.390.10:FF:000040">
    <property type="entry name" value="Metalloendopeptidase"/>
    <property type="match status" value="1"/>
</dbReference>
<evidence type="ECO:0000256" key="12">
    <source>
        <dbReference type="PROSITE-ProRule" id="PRU01211"/>
    </source>
</evidence>
<evidence type="ECO:0000259" key="14">
    <source>
        <dbReference type="PROSITE" id="PS51864"/>
    </source>
</evidence>
<evidence type="ECO:0000256" key="1">
    <source>
        <dbReference type="ARBA" id="ARBA00022670"/>
    </source>
</evidence>
<evidence type="ECO:0000256" key="11">
    <source>
        <dbReference type="ARBA" id="ARBA00024324"/>
    </source>
</evidence>
<evidence type="ECO:0000313" key="15">
    <source>
        <dbReference type="Ensembl" id="ENSENLP00000047110.1"/>
    </source>
</evidence>
<evidence type="ECO:0000256" key="2">
    <source>
        <dbReference type="ARBA" id="ARBA00022723"/>
    </source>
</evidence>
<evidence type="ECO:0000256" key="9">
    <source>
        <dbReference type="ARBA" id="ARBA00023180"/>
    </source>
</evidence>
<feature type="active site" evidence="12">
    <location>
        <position position="149"/>
    </location>
</feature>
<dbReference type="AlphaFoldDB" id="A0A665WTM6"/>
<evidence type="ECO:0000256" key="8">
    <source>
        <dbReference type="ARBA" id="ARBA00023157"/>
    </source>
</evidence>
<dbReference type="InterPro" id="IPR006026">
    <property type="entry name" value="Peptidase_Metallo"/>
</dbReference>
<keyword evidence="8" id="KW-1015">Disulfide bond</keyword>
<protein>
    <recommendedName>
        <fullName evidence="13">Metalloendopeptidase</fullName>
        <ecNumber evidence="13">3.4.24.-</ecNumber>
    </recommendedName>
</protein>
<keyword evidence="10" id="KW-0968">Cytoplasmic vesicle</keyword>
<dbReference type="PANTHER" id="PTHR10127:SF839">
    <property type="entry name" value="HATCHING ENZYME 1.2-RELATED"/>
    <property type="match status" value="1"/>
</dbReference>
<dbReference type="Gene3D" id="3.40.390.10">
    <property type="entry name" value="Collagenase (Catalytic Domain)"/>
    <property type="match status" value="1"/>
</dbReference>
<keyword evidence="3" id="KW-0732">Signal</keyword>
<reference evidence="15" key="1">
    <citation type="submission" date="2021-04" db="EMBL/GenBank/DDBJ databases">
        <authorList>
            <consortium name="Wellcome Sanger Institute Data Sharing"/>
        </authorList>
    </citation>
    <scope>NUCLEOTIDE SEQUENCE [LARGE SCALE GENOMIC DNA]</scope>
</reference>
<evidence type="ECO:0000256" key="4">
    <source>
        <dbReference type="ARBA" id="ARBA00022801"/>
    </source>
</evidence>
<evidence type="ECO:0000256" key="6">
    <source>
        <dbReference type="ARBA" id="ARBA00023049"/>
    </source>
</evidence>
<dbReference type="Ensembl" id="ENSENLT00000048249.1">
    <property type="protein sequence ID" value="ENSENLP00000047110.1"/>
    <property type="gene ID" value="ENSENLG00000019950.1"/>
</dbReference>
<sequence length="251" mass="28744">MKSAFLHLLESSVDGSTFEDATATILRMNNGSKDDLLEGDLIIPRTRTAMKCLSTVYSCLWPKSSHGNVEIPFILSEKYDISEKREILAAFKGIESQTCIRYIPRTNQVAYLNIEPKFGCSSLLGRVGDKQTLSLQRYGCISYGIIQHELLHALGFYHEHTRSDRDKYVRINWENVHEYYVANFHKMDTDNLNIPYDYTSIMHYGRTAFGKNKAETITPTHDPAAKIGESMAISPIDVLRINKLYKCWNYL</sequence>
<comment type="subcellular location">
    <subcellularLocation>
        <location evidence="11">Zymogen granule</location>
    </subcellularLocation>
</comment>
<reference evidence="15" key="3">
    <citation type="submission" date="2025-09" db="UniProtKB">
        <authorList>
            <consortium name="Ensembl"/>
        </authorList>
    </citation>
    <scope>IDENTIFICATION</scope>
</reference>
<dbReference type="Proteomes" id="UP000472264">
    <property type="component" value="Chromosome 24"/>
</dbReference>
<evidence type="ECO:0000256" key="3">
    <source>
        <dbReference type="ARBA" id="ARBA00022729"/>
    </source>
</evidence>